<dbReference type="PATRIC" id="fig|1173020.3.peg.6800"/>
<proteinExistence type="predicted"/>
<dbReference type="HOGENOM" id="CLU_065264_1_0_3"/>
<dbReference type="Pfam" id="PF04536">
    <property type="entry name" value="TPM_phosphatase"/>
    <property type="match status" value="1"/>
</dbReference>
<feature type="transmembrane region" description="Helical" evidence="1">
    <location>
        <begin position="209"/>
        <end position="231"/>
    </location>
</feature>
<dbReference type="Proteomes" id="UP000010366">
    <property type="component" value="Chromosome"/>
</dbReference>
<keyword evidence="4" id="KW-1185">Reference proteome</keyword>
<gene>
    <name evidence="3" type="ORF">Cha6605_5909</name>
</gene>
<dbReference type="PANTHER" id="PTHR30373:SF2">
    <property type="entry name" value="UPF0603 PROTEIN YGCG"/>
    <property type="match status" value="1"/>
</dbReference>
<dbReference type="EMBL" id="CP003600">
    <property type="protein sequence ID" value="AFY96757.1"/>
    <property type="molecule type" value="Genomic_DNA"/>
</dbReference>
<keyword evidence="1" id="KW-0472">Membrane</keyword>
<evidence type="ECO:0000256" key="1">
    <source>
        <dbReference type="SAM" id="Phobius"/>
    </source>
</evidence>
<accession>K9UNU0</accession>
<feature type="domain" description="TPM" evidence="2">
    <location>
        <begin position="48"/>
        <end position="173"/>
    </location>
</feature>
<dbReference type="NCBIfam" id="NF047379">
    <property type="entry name" value="photo_II_Psb32"/>
    <property type="match status" value="1"/>
</dbReference>
<dbReference type="KEGG" id="cmp:Cha6605_5909"/>
<dbReference type="OrthoDB" id="458740at2"/>
<dbReference type="Gene3D" id="3.10.310.50">
    <property type="match status" value="1"/>
</dbReference>
<dbReference type="STRING" id="1173020.Cha6605_5909"/>
<dbReference type="eggNOG" id="COG1512">
    <property type="taxonomic scope" value="Bacteria"/>
</dbReference>
<dbReference type="PANTHER" id="PTHR30373">
    <property type="entry name" value="UPF0603 PROTEIN YGCG"/>
    <property type="match status" value="1"/>
</dbReference>
<organism evidence="3 4">
    <name type="scientific">Chamaesiphon minutus (strain ATCC 27169 / PCC 6605)</name>
    <dbReference type="NCBI Taxonomy" id="1173020"/>
    <lineage>
        <taxon>Bacteria</taxon>
        <taxon>Bacillati</taxon>
        <taxon>Cyanobacteriota</taxon>
        <taxon>Cyanophyceae</taxon>
        <taxon>Gomontiellales</taxon>
        <taxon>Chamaesiphonaceae</taxon>
        <taxon>Chamaesiphon</taxon>
    </lineage>
</organism>
<evidence type="ECO:0000313" key="4">
    <source>
        <dbReference type="Proteomes" id="UP000010366"/>
    </source>
</evidence>
<evidence type="ECO:0000259" key="2">
    <source>
        <dbReference type="Pfam" id="PF04536"/>
    </source>
</evidence>
<name>K9UNU0_CHAP6</name>
<dbReference type="RefSeq" id="WP_015162832.1">
    <property type="nucleotide sequence ID" value="NC_019697.1"/>
</dbReference>
<dbReference type="AlphaFoldDB" id="K9UNU0"/>
<dbReference type="InterPro" id="IPR007621">
    <property type="entry name" value="TPM_dom"/>
</dbReference>
<sequence>MSHIRSYLNRLLLSLVTIAIAIGIFALPARATAVYEIPVVSAGVPTWVIDKADVLSLSTKGSVKGTLEQLAKQTGKEVRFVTIHRLDYGDTVQVFTDKLFKKWFATDAEQANQVLIVLDNVTNTIGIQSGAEVKSTLTDPIATSIINETMQAPLRSGNKYNQAFSDGADRLIAVLSGKPDPGPPVVISTPEVGRTYLKAEETQANRTNFLVIVIGLLILATVIPMATWWWYQNQS</sequence>
<keyword evidence="1" id="KW-1133">Transmembrane helix</keyword>
<keyword evidence="1" id="KW-0812">Transmembrane</keyword>
<protein>
    <submittedName>
        <fullName evidence="3">Beta-propeller domain-containing protein, methanol dehydrogenase</fullName>
    </submittedName>
</protein>
<evidence type="ECO:0000313" key="3">
    <source>
        <dbReference type="EMBL" id="AFY96757.1"/>
    </source>
</evidence>
<reference evidence="3 4" key="1">
    <citation type="submission" date="2012-05" db="EMBL/GenBank/DDBJ databases">
        <title>Finished chromosome of genome of Chamaesiphon sp. PCC 6605.</title>
        <authorList>
            <consortium name="US DOE Joint Genome Institute"/>
            <person name="Gugger M."/>
            <person name="Coursin T."/>
            <person name="Rippka R."/>
            <person name="Tandeau De Marsac N."/>
            <person name="Huntemann M."/>
            <person name="Wei C.-L."/>
            <person name="Han J."/>
            <person name="Detter J.C."/>
            <person name="Han C."/>
            <person name="Tapia R."/>
            <person name="Chen A."/>
            <person name="Kyrpides N."/>
            <person name="Mavromatis K."/>
            <person name="Markowitz V."/>
            <person name="Szeto E."/>
            <person name="Ivanova N."/>
            <person name="Pagani I."/>
            <person name="Pati A."/>
            <person name="Goodwin L."/>
            <person name="Nordberg H.P."/>
            <person name="Cantor M.N."/>
            <person name="Hua S.X."/>
            <person name="Woyke T."/>
            <person name="Kerfeld C.A."/>
        </authorList>
    </citation>
    <scope>NUCLEOTIDE SEQUENCE [LARGE SCALE GENOMIC DNA]</scope>
    <source>
        <strain evidence="4">ATCC 27169 / PCC 6605</strain>
    </source>
</reference>